<dbReference type="InterPro" id="IPR018060">
    <property type="entry name" value="HTH_AraC"/>
</dbReference>
<protein>
    <recommendedName>
        <fullName evidence="4">HTH araC/xylS-type domain-containing protein</fullName>
    </recommendedName>
</protein>
<dbReference type="PRINTS" id="PR00032">
    <property type="entry name" value="HTHARAC"/>
</dbReference>
<organism evidence="5 6">
    <name type="scientific">Candidatus Enterococcus testudinis</name>
    <dbReference type="NCBI Taxonomy" id="1834191"/>
    <lineage>
        <taxon>Bacteria</taxon>
        <taxon>Bacillati</taxon>
        <taxon>Bacillota</taxon>
        <taxon>Bacilli</taxon>
        <taxon>Lactobacillales</taxon>
        <taxon>Enterococcaceae</taxon>
        <taxon>Enterococcus</taxon>
    </lineage>
</organism>
<accession>A0A242A5C7</accession>
<keyword evidence="3" id="KW-0804">Transcription</keyword>
<dbReference type="InterPro" id="IPR009057">
    <property type="entry name" value="Homeodomain-like_sf"/>
</dbReference>
<keyword evidence="1" id="KW-0805">Transcription regulation</keyword>
<dbReference type="InterPro" id="IPR014710">
    <property type="entry name" value="RmlC-like_jellyroll"/>
</dbReference>
<dbReference type="GO" id="GO:0003700">
    <property type="term" value="F:DNA-binding transcription factor activity"/>
    <property type="evidence" value="ECO:0007669"/>
    <property type="project" value="InterPro"/>
</dbReference>
<name>A0A242A5C7_9ENTE</name>
<keyword evidence="6" id="KW-1185">Reference proteome</keyword>
<evidence type="ECO:0000259" key="4">
    <source>
        <dbReference type="PROSITE" id="PS01124"/>
    </source>
</evidence>
<evidence type="ECO:0000256" key="3">
    <source>
        <dbReference type="ARBA" id="ARBA00023163"/>
    </source>
</evidence>
<dbReference type="PANTHER" id="PTHR43280">
    <property type="entry name" value="ARAC-FAMILY TRANSCRIPTIONAL REGULATOR"/>
    <property type="match status" value="1"/>
</dbReference>
<dbReference type="InterPro" id="IPR018062">
    <property type="entry name" value="HTH_AraC-typ_CS"/>
</dbReference>
<dbReference type="OrthoDB" id="342399at2"/>
<dbReference type="EMBL" id="NGKU01000001">
    <property type="protein sequence ID" value="OTN75813.1"/>
    <property type="molecule type" value="Genomic_DNA"/>
</dbReference>
<dbReference type="PROSITE" id="PS01124">
    <property type="entry name" value="HTH_ARAC_FAMILY_2"/>
    <property type="match status" value="1"/>
</dbReference>
<dbReference type="SMART" id="SM00342">
    <property type="entry name" value="HTH_ARAC"/>
    <property type="match status" value="1"/>
</dbReference>
<dbReference type="AlphaFoldDB" id="A0A242A5C7"/>
<evidence type="ECO:0000313" key="6">
    <source>
        <dbReference type="Proteomes" id="UP000195043"/>
    </source>
</evidence>
<sequence>MQKKYIFTPNPNENDIDTTLKEITEHGDSLFPIAVHFTNHQSGQKNMIHKHWHRELEILYICRGRMIVNIEETSFKVKAGDILYIPSNLLHEAMHDQESPCAFFAIVFDKSFIESRVTDHIQQSYFDPLFQNINQPAMYFHEKNAFYQDIQGSVIKIIDLFALKAPLYELSLKSNLYIFFQAVLSNTSQISGNKNIQDSKSYLNSYKCKKTLLYIEENYKSHITLEEISMHIGYSKEHFCRFFKKNFRVSFFTYLNQMRIKKAEYLLLNTHLKIIDIALETGFDDANYFTIVFKKETSLTPSDYRKRPSNVTSL</sequence>
<dbReference type="GO" id="GO:0043565">
    <property type="term" value="F:sequence-specific DNA binding"/>
    <property type="evidence" value="ECO:0007669"/>
    <property type="project" value="InterPro"/>
</dbReference>
<dbReference type="STRING" id="1834191.A5886_000889"/>
<dbReference type="PANTHER" id="PTHR43280:SF2">
    <property type="entry name" value="HTH-TYPE TRANSCRIPTIONAL REGULATOR EXSA"/>
    <property type="match status" value="1"/>
</dbReference>
<evidence type="ECO:0000256" key="2">
    <source>
        <dbReference type="ARBA" id="ARBA00023125"/>
    </source>
</evidence>
<dbReference type="InterPro" id="IPR020449">
    <property type="entry name" value="Tscrpt_reg_AraC-type_HTH"/>
</dbReference>
<evidence type="ECO:0000313" key="5">
    <source>
        <dbReference type="EMBL" id="OTN75813.1"/>
    </source>
</evidence>
<evidence type="ECO:0000256" key="1">
    <source>
        <dbReference type="ARBA" id="ARBA00023015"/>
    </source>
</evidence>
<keyword evidence="2" id="KW-0238">DNA-binding</keyword>
<feature type="domain" description="HTH araC/xylS-type" evidence="4">
    <location>
        <begin position="209"/>
        <end position="307"/>
    </location>
</feature>
<comment type="caution">
    <text evidence="5">The sequence shown here is derived from an EMBL/GenBank/DDBJ whole genome shotgun (WGS) entry which is preliminary data.</text>
</comment>
<reference evidence="5 6" key="1">
    <citation type="submission" date="2017-05" db="EMBL/GenBank/DDBJ databases">
        <title>The Genome Sequence of Enterococcus sp. 8G7_MSG3316.</title>
        <authorList>
            <consortium name="The Broad Institute Genomics Platform"/>
            <consortium name="The Broad Institute Genomic Center for Infectious Diseases"/>
            <person name="Earl A."/>
            <person name="Manson A."/>
            <person name="Schwartman J."/>
            <person name="Gilmore M."/>
            <person name="Abouelleil A."/>
            <person name="Cao P."/>
            <person name="Chapman S."/>
            <person name="Cusick C."/>
            <person name="Shea T."/>
            <person name="Young S."/>
            <person name="Neafsey D."/>
            <person name="Nusbaum C."/>
            <person name="Birren B."/>
        </authorList>
    </citation>
    <scope>NUCLEOTIDE SEQUENCE [LARGE SCALE GENOMIC DNA]</scope>
    <source>
        <strain evidence="5 6">8G7_MSG3316</strain>
    </source>
</reference>
<dbReference type="Pfam" id="PF12833">
    <property type="entry name" value="HTH_18"/>
    <property type="match status" value="1"/>
</dbReference>
<dbReference type="PROSITE" id="PS00041">
    <property type="entry name" value="HTH_ARAC_FAMILY_1"/>
    <property type="match status" value="1"/>
</dbReference>
<dbReference type="SUPFAM" id="SSF51215">
    <property type="entry name" value="Regulatory protein AraC"/>
    <property type="match status" value="1"/>
</dbReference>
<dbReference type="RefSeq" id="WP_086273833.1">
    <property type="nucleotide sequence ID" value="NZ_NGKU01000001.1"/>
</dbReference>
<dbReference type="InterPro" id="IPR037923">
    <property type="entry name" value="HTH-like"/>
</dbReference>
<dbReference type="SUPFAM" id="SSF46689">
    <property type="entry name" value="Homeodomain-like"/>
    <property type="match status" value="2"/>
</dbReference>
<gene>
    <name evidence="5" type="ORF">A5886_000889</name>
</gene>
<dbReference type="Gene3D" id="2.60.120.10">
    <property type="entry name" value="Jelly Rolls"/>
    <property type="match status" value="1"/>
</dbReference>
<proteinExistence type="predicted"/>
<dbReference type="Gene3D" id="1.10.10.60">
    <property type="entry name" value="Homeodomain-like"/>
    <property type="match status" value="2"/>
</dbReference>
<dbReference type="InterPro" id="IPR003313">
    <property type="entry name" value="AraC-bd"/>
</dbReference>
<dbReference type="Pfam" id="PF02311">
    <property type="entry name" value="AraC_binding"/>
    <property type="match status" value="1"/>
</dbReference>
<dbReference type="Proteomes" id="UP000195043">
    <property type="component" value="Unassembled WGS sequence"/>
</dbReference>